<protein>
    <recommendedName>
        <fullName evidence="1">Alkyl hydroperoxide reductase subunit C/ Thiol specific antioxidant domain-containing protein</fullName>
    </recommendedName>
</protein>
<gene>
    <name evidence="2" type="ORF">METZ01_LOCUS4360</name>
</gene>
<dbReference type="GO" id="GO:0016209">
    <property type="term" value="F:antioxidant activity"/>
    <property type="evidence" value="ECO:0007669"/>
    <property type="project" value="InterPro"/>
</dbReference>
<proteinExistence type="predicted"/>
<dbReference type="GO" id="GO:0016491">
    <property type="term" value="F:oxidoreductase activity"/>
    <property type="evidence" value="ECO:0007669"/>
    <property type="project" value="InterPro"/>
</dbReference>
<dbReference type="EMBL" id="UINC01000223">
    <property type="protein sequence ID" value="SUZ51506.1"/>
    <property type="molecule type" value="Genomic_DNA"/>
</dbReference>
<dbReference type="InterPro" id="IPR000866">
    <property type="entry name" value="AhpC/TSA"/>
</dbReference>
<evidence type="ECO:0000313" key="2">
    <source>
        <dbReference type="EMBL" id="SUZ51506.1"/>
    </source>
</evidence>
<reference evidence="2" key="1">
    <citation type="submission" date="2018-05" db="EMBL/GenBank/DDBJ databases">
        <authorList>
            <person name="Lanie J.A."/>
            <person name="Ng W.-L."/>
            <person name="Kazmierczak K.M."/>
            <person name="Andrzejewski T.M."/>
            <person name="Davidsen T.M."/>
            <person name="Wayne K.J."/>
            <person name="Tettelin H."/>
            <person name="Glass J.I."/>
            <person name="Rusch D."/>
            <person name="Podicherti R."/>
            <person name="Tsui H.-C.T."/>
            <person name="Winkler M.E."/>
        </authorList>
    </citation>
    <scope>NUCLEOTIDE SEQUENCE</scope>
</reference>
<feature type="domain" description="Alkyl hydroperoxide reductase subunit C/ Thiol specific antioxidant" evidence="1">
    <location>
        <begin position="2"/>
        <end position="62"/>
    </location>
</feature>
<accession>A0A381NA91</accession>
<feature type="non-terminal residue" evidence="2">
    <location>
        <position position="1"/>
    </location>
</feature>
<dbReference type="AlphaFoldDB" id="A0A381NA91"/>
<sequence length="87" mass="9506">VVVGASFDSVEAQKKFADEEGFPYRLLADVDKVMGTAYLADQPDKGYPRRISYLIDPEGGIVRTYDLAGQDLAEHATAVLDDIRALS</sequence>
<dbReference type="InterPro" id="IPR036249">
    <property type="entry name" value="Thioredoxin-like_sf"/>
</dbReference>
<name>A0A381NA91_9ZZZZ</name>
<dbReference type="Pfam" id="PF00578">
    <property type="entry name" value="AhpC-TSA"/>
    <property type="match status" value="1"/>
</dbReference>
<organism evidence="2">
    <name type="scientific">marine metagenome</name>
    <dbReference type="NCBI Taxonomy" id="408172"/>
    <lineage>
        <taxon>unclassified sequences</taxon>
        <taxon>metagenomes</taxon>
        <taxon>ecological metagenomes</taxon>
    </lineage>
</organism>
<dbReference type="Gene3D" id="3.40.30.10">
    <property type="entry name" value="Glutaredoxin"/>
    <property type="match status" value="1"/>
</dbReference>
<dbReference type="SUPFAM" id="SSF52833">
    <property type="entry name" value="Thioredoxin-like"/>
    <property type="match status" value="1"/>
</dbReference>
<evidence type="ECO:0000259" key="1">
    <source>
        <dbReference type="Pfam" id="PF00578"/>
    </source>
</evidence>